<sequence>MRKLKVKRLLASTLAGLAAFYAILVLIFATYFPALALQYAKSPSDWREAVQFIPGYAYRAVQADFFTPSDGPIYRITGVTSNASELYVIFRDNGEECLIWIEDFNEFTRSCFSEGRRVGFYPARYEIQKYFNSNGKICFFEGQGLFELSRQVSCRDIQSELVPWRNLGQ</sequence>
<keyword evidence="2" id="KW-1185">Reference proteome</keyword>
<dbReference type="EMBL" id="WTYW01000001">
    <property type="protein sequence ID" value="MXO84831.1"/>
    <property type="molecule type" value="Genomic_DNA"/>
</dbReference>
<gene>
    <name evidence="1" type="ORF">GRI38_02130</name>
</gene>
<organism evidence="1 2">
    <name type="scientific">Parapontixanthobacter aurantiacus</name>
    <dbReference type="NCBI Taxonomy" id="1463599"/>
    <lineage>
        <taxon>Bacteria</taxon>
        <taxon>Pseudomonadati</taxon>
        <taxon>Pseudomonadota</taxon>
        <taxon>Alphaproteobacteria</taxon>
        <taxon>Sphingomonadales</taxon>
        <taxon>Erythrobacteraceae</taxon>
        <taxon>Parapontixanthobacter</taxon>
    </lineage>
</organism>
<name>A0A844Z8C1_9SPHN</name>
<evidence type="ECO:0000313" key="2">
    <source>
        <dbReference type="Proteomes" id="UP000433104"/>
    </source>
</evidence>
<accession>A0A844Z8C1</accession>
<evidence type="ECO:0000313" key="1">
    <source>
        <dbReference type="EMBL" id="MXO84831.1"/>
    </source>
</evidence>
<proteinExistence type="predicted"/>
<reference evidence="1 2" key="1">
    <citation type="submission" date="2019-12" db="EMBL/GenBank/DDBJ databases">
        <title>Genomic-based taxomic classification of the family Erythrobacteraceae.</title>
        <authorList>
            <person name="Xu L."/>
        </authorList>
    </citation>
    <scope>NUCLEOTIDE SEQUENCE [LARGE SCALE GENOMIC DNA]</scope>
    <source>
        <strain evidence="1 2">MCCC 1A09962</strain>
    </source>
</reference>
<dbReference type="Proteomes" id="UP000433104">
    <property type="component" value="Unassembled WGS sequence"/>
</dbReference>
<protein>
    <submittedName>
        <fullName evidence="1">Uncharacterized protein</fullName>
    </submittedName>
</protein>
<comment type="caution">
    <text evidence="1">The sequence shown here is derived from an EMBL/GenBank/DDBJ whole genome shotgun (WGS) entry which is preliminary data.</text>
</comment>
<dbReference type="AlphaFoldDB" id="A0A844Z8C1"/>
<dbReference type="RefSeq" id="WP_160681337.1">
    <property type="nucleotide sequence ID" value="NZ_WTYW01000001.1"/>
</dbReference>